<evidence type="ECO:0000256" key="5">
    <source>
        <dbReference type="ARBA" id="ARBA00022692"/>
    </source>
</evidence>
<name>A0AA35UWL1_9PROT</name>
<keyword evidence="5 14" id="KW-0812">Transmembrane</keyword>
<protein>
    <recommendedName>
        <fullName evidence="2">Parvulin-like PPIase</fullName>
    </recommendedName>
    <alternativeName>
        <fullName evidence="9">Peptidyl-prolyl cis-trans isomerase plp</fullName>
    </alternativeName>
    <alternativeName>
        <fullName evidence="12">Periplasmic chaperone PpiD</fullName>
    </alternativeName>
    <alternativeName>
        <fullName evidence="13">Periplasmic folding chaperone</fullName>
    </alternativeName>
    <alternativeName>
        <fullName evidence="10">Rotamase plp</fullName>
    </alternativeName>
</protein>
<evidence type="ECO:0000256" key="12">
    <source>
        <dbReference type="ARBA" id="ARBA00040743"/>
    </source>
</evidence>
<keyword evidence="8" id="KW-0143">Chaperone</keyword>
<evidence type="ECO:0000259" key="15">
    <source>
        <dbReference type="Pfam" id="PF13145"/>
    </source>
</evidence>
<dbReference type="AlphaFoldDB" id="A0AA35UWL1"/>
<organism evidence="16 17">
    <name type="scientific">Brytella acorum</name>
    <dbReference type="NCBI Taxonomy" id="2959299"/>
    <lineage>
        <taxon>Bacteria</taxon>
        <taxon>Pseudomonadati</taxon>
        <taxon>Pseudomonadota</taxon>
        <taxon>Alphaproteobacteria</taxon>
        <taxon>Acetobacterales</taxon>
        <taxon>Acetobacteraceae</taxon>
        <taxon>Brytella</taxon>
    </lineage>
</organism>
<dbReference type="GO" id="GO:0003755">
    <property type="term" value="F:peptidyl-prolyl cis-trans isomerase activity"/>
    <property type="evidence" value="ECO:0007669"/>
    <property type="project" value="InterPro"/>
</dbReference>
<comment type="caution">
    <text evidence="16">The sequence shown here is derived from an EMBL/GenBank/DDBJ whole genome shotgun (WGS) entry which is preliminary data.</text>
</comment>
<dbReference type="RefSeq" id="WP_289841070.1">
    <property type="nucleotide sequence ID" value="NZ_CATKSH010000008.1"/>
</dbReference>
<dbReference type="InterPro" id="IPR046357">
    <property type="entry name" value="PPIase_dom_sf"/>
</dbReference>
<evidence type="ECO:0000256" key="9">
    <source>
        <dbReference type="ARBA" id="ARBA00030642"/>
    </source>
</evidence>
<evidence type="ECO:0000256" key="11">
    <source>
        <dbReference type="ARBA" id="ARBA00038408"/>
    </source>
</evidence>
<sequence>MISTLRHVLVDSWIGRVLAFLIFAAFIAWGVGDIFTSIGASNADAVVRIGTHRITAQALSESINQTLPRAAQQMGLNDPSQVPQAERVEIAHEALQHLVTQEEVLLFAERNGMVAPDGLVRDSIFAIPAFHDKNGQFDRAKFNQLLAQRRLTEARVLDMARSDIVAQGVMAGLGDTMKVPPSITQRLIDFNARERVLDVVRINAGAMPAPTAPTDAQLHRYYDNHQETFRTTEYRHAKIVVLSADTVEHALEVPDEQLRRYYDFQSGRFHVPETRSLQVLTFQDEAKANEAAAFWKSGQSWDAMQAKYTDAAAVSLPETRQSDVPNPELAKAAFSAQSGTIEGPLKTETGWVLFRVLDIKAPHDTPFEAAREDLRREVAHQQAPALVAARMARFQDVIAGSSDLEHIPADLGAAPAAGTLDAQGMTHDGVPAPIPGDPVLRQAIIARVFSQSVKDKPSVVKGPKDGAFAVLVDTIEPGKVQPFDVVKARVADAWTAEQKRHAADVQATGLLTKAKSGGGVAKAVVGTPDAVRLQSGMTFSRVRPAALPDGVATQAFGAKIGESFMLNVGDDYYVATLTGERAADEKVVSDLRQRMEPQLTATMRDDVAATFVRGLEQRAKPVPNMALLQQVIDSTGGGAP</sequence>
<evidence type="ECO:0000256" key="10">
    <source>
        <dbReference type="ARBA" id="ARBA00031484"/>
    </source>
</evidence>
<dbReference type="SUPFAM" id="SSF54534">
    <property type="entry name" value="FKBP-like"/>
    <property type="match status" value="1"/>
</dbReference>
<evidence type="ECO:0000256" key="14">
    <source>
        <dbReference type="SAM" id="Phobius"/>
    </source>
</evidence>
<comment type="similarity">
    <text evidence="11">Belongs to the PpiD chaperone family.</text>
</comment>
<dbReference type="InterPro" id="IPR027304">
    <property type="entry name" value="Trigger_fact/SurA_dom_sf"/>
</dbReference>
<dbReference type="Proteomes" id="UP001176960">
    <property type="component" value="Unassembled WGS sequence"/>
</dbReference>
<dbReference type="GO" id="GO:0005886">
    <property type="term" value="C:plasma membrane"/>
    <property type="evidence" value="ECO:0007669"/>
    <property type="project" value="UniProtKB-SubCell"/>
</dbReference>
<gene>
    <name evidence="16" type="ORF">LMG32879_001659</name>
</gene>
<evidence type="ECO:0000256" key="7">
    <source>
        <dbReference type="ARBA" id="ARBA00023136"/>
    </source>
</evidence>
<dbReference type="Gene3D" id="3.10.50.40">
    <property type="match status" value="1"/>
</dbReference>
<evidence type="ECO:0000256" key="2">
    <source>
        <dbReference type="ARBA" id="ARBA00018370"/>
    </source>
</evidence>
<dbReference type="Pfam" id="PF13145">
    <property type="entry name" value="Rotamase_2"/>
    <property type="match status" value="1"/>
</dbReference>
<evidence type="ECO:0000313" key="16">
    <source>
        <dbReference type="EMBL" id="CAI9120820.1"/>
    </source>
</evidence>
<evidence type="ECO:0000313" key="17">
    <source>
        <dbReference type="Proteomes" id="UP001176960"/>
    </source>
</evidence>
<evidence type="ECO:0000256" key="6">
    <source>
        <dbReference type="ARBA" id="ARBA00022989"/>
    </source>
</evidence>
<dbReference type="SUPFAM" id="SSF109998">
    <property type="entry name" value="Triger factor/SurA peptide-binding domain-like"/>
    <property type="match status" value="1"/>
</dbReference>
<keyword evidence="6 14" id="KW-1133">Transmembrane helix</keyword>
<dbReference type="PANTHER" id="PTHR47529">
    <property type="entry name" value="PEPTIDYL-PROLYL CIS-TRANS ISOMERASE D"/>
    <property type="match status" value="1"/>
</dbReference>
<evidence type="ECO:0000256" key="8">
    <source>
        <dbReference type="ARBA" id="ARBA00023186"/>
    </source>
</evidence>
<keyword evidence="17" id="KW-1185">Reference proteome</keyword>
<comment type="subcellular location">
    <subcellularLocation>
        <location evidence="1">Cell inner membrane</location>
        <topology evidence="1">Single-pass type II membrane protein</topology>
        <orientation evidence="1">Periplasmic side</orientation>
    </subcellularLocation>
</comment>
<evidence type="ECO:0000256" key="13">
    <source>
        <dbReference type="ARBA" id="ARBA00042775"/>
    </source>
</evidence>
<accession>A0AA35UWL1</accession>
<proteinExistence type="inferred from homology"/>
<dbReference type="Pfam" id="PF13624">
    <property type="entry name" value="SurA_N_3"/>
    <property type="match status" value="1"/>
</dbReference>
<dbReference type="EMBL" id="CATKSH010000008">
    <property type="protein sequence ID" value="CAI9120820.1"/>
    <property type="molecule type" value="Genomic_DNA"/>
</dbReference>
<reference evidence="16" key="1">
    <citation type="submission" date="2023-03" db="EMBL/GenBank/DDBJ databases">
        <authorList>
            <person name="Cleenwerck I."/>
        </authorList>
    </citation>
    <scope>NUCLEOTIDE SEQUENCE</scope>
    <source>
        <strain evidence="16">LMG 32879</strain>
    </source>
</reference>
<dbReference type="PANTHER" id="PTHR47529:SF1">
    <property type="entry name" value="PERIPLASMIC CHAPERONE PPID"/>
    <property type="match status" value="1"/>
</dbReference>
<evidence type="ECO:0000256" key="1">
    <source>
        <dbReference type="ARBA" id="ARBA00004382"/>
    </source>
</evidence>
<keyword evidence="4" id="KW-0997">Cell inner membrane</keyword>
<keyword evidence="3" id="KW-1003">Cell membrane</keyword>
<evidence type="ECO:0000256" key="3">
    <source>
        <dbReference type="ARBA" id="ARBA00022475"/>
    </source>
</evidence>
<keyword evidence="7 14" id="KW-0472">Membrane</keyword>
<dbReference type="InterPro" id="IPR000297">
    <property type="entry name" value="PPIase_PpiC"/>
</dbReference>
<feature type="transmembrane region" description="Helical" evidence="14">
    <location>
        <begin position="12"/>
        <end position="32"/>
    </location>
</feature>
<evidence type="ECO:0000256" key="4">
    <source>
        <dbReference type="ARBA" id="ARBA00022519"/>
    </source>
</evidence>
<dbReference type="InterPro" id="IPR052029">
    <property type="entry name" value="PpiD_chaperone"/>
</dbReference>
<feature type="domain" description="PpiC" evidence="15">
    <location>
        <begin position="253"/>
        <end position="372"/>
    </location>
</feature>